<dbReference type="Gene3D" id="3.40.630.30">
    <property type="match status" value="1"/>
</dbReference>
<sequence length="224" mass="24550">MALKTVPASVSDAEEIGKLMLSVSTSPRLTLEFKNCKLEDRQSWVINGIRSELAACEACGEGASMLKVVDTQPGEKEIIVGFAIWVWGKEAYTSIDSSRAANPLPEGVNLNLRQIFTSSMNNMEDDHRPKGDCYVLEQLATALSHQRRGIGAQLVKYGLEKADREGMICYLSGAPMGVPVYRKLGFEEVGKIEIPLEEFGSSGTHIHVAMVRHPKVVDQSKGEL</sequence>
<dbReference type="SUPFAM" id="SSF55729">
    <property type="entry name" value="Acyl-CoA N-acyltransferases (Nat)"/>
    <property type="match status" value="1"/>
</dbReference>
<name>A0ABR4CMH7_9HELO</name>
<dbReference type="PANTHER" id="PTHR42791">
    <property type="entry name" value="GNAT FAMILY ACETYLTRANSFERASE"/>
    <property type="match status" value="1"/>
</dbReference>
<reference evidence="2 3" key="1">
    <citation type="journal article" date="2024" name="Commun. Biol.">
        <title>Comparative genomic analysis of thermophilic fungi reveals convergent evolutionary adaptations and gene losses.</title>
        <authorList>
            <person name="Steindorff A.S."/>
            <person name="Aguilar-Pontes M.V."/>
            <person name="Robinson A.J."/>
            <person name="Andreopoulos B."/>
            <person name="LaButti K."/>
            <person name="Kuo A."/>
            <person name="Mondo S."/>
            <person name="Riley R."/>
            <person name="Otillar R."/>
            <person name="Haridas S."/>
            <person name="Lipzen A."/>
            <person name="Grimwood J."/>
            <person name="Schmutz J."/>
            <person name="Clum A."/>
            <person name="Reid I.D."/>
            <person name="Moisan M.C."/>
            <person name="Butler G."/>
            <person name="Nguyen T.T.M."/>
            <person name="Dewar K."/>
            <person name="Conant G."/>
            <person name="Drula E."/>
            <person name="Henrissat B."/>
            <person name="Hansel C."/>
            <person name="Singer S."/>
            <person name="Hutchinson M.I."/>
            <person name="de Vries R.P."/>
            <person name="Natvig D.O."/>
            <person name="Powell A.J."/>
            <person name="Tsang A."/>
            <person name="Grigoriev I.V."/>
        </authorList>
    </citation>
    <scope>NUCLEOTIDE SEQUENCE [LARGE SCALE GENOMIC DNA]</scope>
    <source>
        <strain evidence="2 3">CBS 494.80</strain>
    </source>
</reference>
<dbReference type="PANTHER" id="PTHR42791:SF1">
    <property type="entry name" value="N-ACETYLTRANSFERASE DOMAIN-CONTAINING PROTEIN"/>
    <property type="match status" value="1"/>
</dbReference>
<dbReference type="Pfam" id="PF00583">
    <property type="entry name" value="Acetyltransf_1"/>
    <property type="match status" value="1"/>
</dbReference>
<dbReference type="PROSITE" id="PS51186">
    <property type="entry name" value="GNAT"/>
    <property type="match status" value="1"/>
</dbReference>
<protein>
    <recommendedName>
        <fullName evidence="1">N-acetyltransferase domain-containing protein</fullName>
    </recommendedName>
</protein>
<dbReference type="InterPro" id="IPR000182">
    <property type="entry name" value="GNAT_dom"/>
</dbReference>
<dbReference type="CDD" id="cd04301">
    <property type="entry name" value="NAT_SF"/>
    <property type="match status" value="1"/>
</dbReference>
<proteinExistence type="predicted"/>
<dbReference type="EMBL" id="JAZHXI010000006">
    <property type="protein sequence ID" value="KAL2070411.1"/>
    <property type="molecule type" value="Genomic_DNA"/>
</dbReference>
<accession>A0ABR4CMH7</accession>
<organism evidence="2 3">
    <name type="scientific">Oculimacula yallundae</name>
    <dbReference type="NCBI Taxonomy" id="86028"/>
    <lineage>
        <taxon>Eukaryota</taxon>
        <taxon>Fungi</taxon>
        <taxon>Dikarya</taxon>
        <taxon>Ascomycota</taxon>
        <taxon>Pezizomycotina</taxon>
        <taxon>Leotiomycetes</taxon>
        <taxon>Helotiales</taxon>
        <taxon>Ploettnerulaceae</taxon>
        <taxon>Oculimacula</taxon>
    </lineage>
</organism>
<evidence type="ECO:0000259" key="1">
    <source>
        <dbReference type="PROSITE" id="PS51186"/>
    </source>
</evidence>
<dbReference type="Proteomes" id="UP001595075">
    <property type="component" value="Unassembled WGS sequence"/>
</dbReference>
<evidence type="ECO:0000313" key="2">
    <source>
        <dbReference type="EMBL" id="KAL2070411.1"/>
    </source>
</evidence>
<feature type="domain" description="N-acetyltransferase" evidence="1">
    <location>
        <begin position="66"/>
        <end position="215"/>
    </location>
</feature>
<dbReference type="InterPro" id="IPR052523">
    <property type="entry name" value="Trichothecene_AcTrans"/>
</dbReference>
<dbReference type="InterPro" id="IPR016181">
    <property type="entry name" value="Acyl_CoA_acyltransferase"/>
</dbReference>
<keyword evidence="3" id="KW-1185">Reference proteome</keyword>
<comment type="caution">
    <text evidence="2">The sequence shown here is derived from an EMBL/GenBank/DDBJ whole genome shotgun (WGS) entry which is preliminary data.</text>
</comment>
<evidence type="ECO:0000313" key="3">
    <source>
        <dbReference type="Proteomes" id="UP001595075"/>
    </source>
</evidence>
<gene>
    <name evidence="2" type="ORF">VTL71DRAFT_13437</name>
</gene>